<dbReference type="AlphaFoldDB" id="A0A371ISN5"/>
<reference evidence="1 2" key="1">
    <citation type="journal article" date="2017" name="Genome Announc.">
        <title>Draft Genome Sequence of Romboutsia maritimum sp. nov. Strain CCRI-22766(T), Isolated from Coastal Estuarine Mud.</title>
        <authorList>
            <person name="Maheux A.F."/>
            <person name="Boudreau D.K."/>
            <person name="Berube E."/>
            <person name="Boissinot M."/>
            <person name="Raymond F."/>
            <person name="Brodeur S."/>
            <person name="Corbeil J."/>
            <person name="Brightwell G."/>
            <person name="Broda D."/>
            <person name="Omar R.F."/>
            <person name="Bergeron M.G."/>
        </authorList>
    </citation>
    <scope>NUCLEOTIDE SEQUENCE [LARGE SCALE GENOMIC DNA]</scope>
    <source>
        <strain evidence="1 2">CCRI-22766</strain>
    </source>
</reference>
<dbReference type="EMBL" id="NOJZ02000011">
    <property type="protein sequence ID" value="RDY23491.1"/>
    <property type="molecule type" value="Genomic_DNA"/>
</dbReference>
<dbReference type="PIRSF" id="PIRSF034981">
    <property type="entry name" value="Eut_put"/>
    <property type="match status" value="1"/>
</dbReference>
<evidence type="ECO:0000313" key="1">
    <source>
        <dbReference type="EMBL" id="RDY23491.1"/>
    </source>
</evidence>
<protein>
    <submittedName>
        <fullName evidence="1">Ethanolamine utilization protein</fullName>
    </submittedName>
</protein>
<accession>A0A371ISN5</accession>
<evidence type="ECO:0000313" key="2">
    <source>
        <dbReference type="Proteomes" id="UP000243494"/>
    </source>
</evidence>
<dbReference type="InterPro" id="IPR013372">
    <property type="entry name" value="Eut_put"/>
</dbReference>
<gene>
    <name evidence="1" type="ORF">CHF27_007660</name>
</gene>
<name>A0A371ISN5_9FIRM</name>
<keyword evidence="2" id="KW-1185">Reference proteome</keyword>
<sequence>MDYDKLVDLIVNEVCKKLSIKEEKENNNKEKVVVLWEKDLNNFKQLKSEYNVSCYNEKIEECDILIISKLCLRGLSNMSLGISVSNEERFILSMLMQGKKVYALEEGLEYRKYKKTAPKALYNKFIDHEENIKTYGIQIIKNIEDIQLKNKPLYNNQPIGNEEVVIKDLKNTGDDYKFIDLTTKKLISESDLKKPHLNGIKIVHINKKCIVTPLANDFIRIYHLQLKRI</sequence>
<dbReference type="OrthoDB" id="6197337at2"/>
<dbReference type="RefSeq" id="WP_095406425.1">
    <property type="nucleotide sequence ID" value="NZ_NOJZ02000011.1"/>
</dbReference>
<organism evidence="1 2">
    <name type="scientific">Romboutsia maritimum</name>
    <dbReference type="NCBI Taxonomy" id="2020948"/>
    <lineage>
        <taxon>Bacteria</taxon>
        <taxon>Bacillati</taxon>
        <taxon>Bacillota</taxon>
        <taxon>Clostridia</taxon>
        <taxon>Peptostreptococcales</taxon>
        <taxon>Peptostreptococcaceae</taxon>
        <taxon>Romboutsia</taxon>
    </lineage>
</organism>
<proteinExistence type="predicted"/>
<dbReference type="NCBIfam" id="TIGR02536">
    <property type="entry name" value="eut_hyp"/>
    <property type="match status" value="1"/>
</dbReference>
<dbReference type="Proteomes" id="UP000243494">
    <property type="component" value="Unassembled WGS sequence"/>
</dbReference>
<comment type="caution">
    <text evidence="1">The sequence shown here is derived from an EMBL/GenBank/DDBJ whole genome shotgun (WGS) entry which is preliminary data.</text>
</comment>